<dbReference type="SUPFAM" id="SSF46689">
    <property type="entry name" value="Homeodomain-like"/>
    <property type="match status" value="1"/>
</dbReference>
<reference evidence="4" key="1">
    <citation type="submission" date="2024-05" db="EMBL/GenBank/DDBJ databases">
        <title>Herbiconiux sp. A18JL235.</title>
        <authorList>
            <person name="Zhang G."/>
        </authorList>
    </citation>
    <scope>NUCLEOTIDE SEQUENCE</scope>
    <source>
        <strain evidence="4">A18JL235</strain>
    </source>
</reference>
<dbReference type="RefSeq" id="WP_368498008.1">
    <property type="nucleotide sequence ID" value="NZ_CP162511.1"/>
</dbReference>
<dbReference type="InterPro" id="IPR009057">
    <property type="entry name" value="Homeodomain-like_sf"/>
</dbReference>
<dbReference type="PROSITE" id="PS50977">
    <property type="entry name" value="HTH_TETR_2"/>
    <property type="match status" value="1"/>
</dbReference>
<evidence type="ECO:0000313" key="4">
    <source>
        <dbReference type="EMBL" id="XDI05624.1"/>
    </source>
</evidence>
<evidence type="ECO:0000259" key="3">
    <source>
        <dbReference type="PROSITE" id="PS50977"/>
    </source>
</evidence>
<dbReference type="AlphaFoldDB" id="A0AB39BGZ5"/>
<accession>A0AB39BGZ5</accession>
<evidence type="ECO:0000256" key="1">
    <source>
        <dbReference type="ARBA" id="ARBA00023125"/>
    </source>
</evidence>
<keyword evidence="1 2" id="KW-0238">DNA-binding</keyword>
<protein>
    <submittedName>
        <fullName evidence="4">TetR/AcrR family transcriptional regulator</fullName>
    </submittedName>
</protein>
<dbReference type="GO" id="GO:0003700">
    <property type="term" value="F:DNA-binding transcription factor activity"/>
    <property type="evidence" value="ECO:0007669"/>
    <property type="project" value="TreeGrafter"/>
</dbReference>
<gene>
    <name evidence="4" type="ORF">ABFY20_00625</name>
</gene>
<dbReference type="Gene3D" id="1.10.357.10">
    <property type="entry name" value="Tetracycline Repressor, domain 2"/>
    <property type="match status" value="1"/>
</dbReference>
<dbReference type="PANTHER" id="PTHR30055:SF209">
    <property type="entry name" value="POSSIBLE TRANSCRIPTIONAL REGULATORY PROTEIN (PROBABLY TETR-FAMILY)"/>
    <property type="match status" value="1"/>
</dbReference>
<dbReference type="EMBL" id="CP162511">
    <property type="protein sequence ID" value="XDI05624.1"/>
    <property type="molecule type" value="Genomic_DNA"/>
</dbReference>
<dbReference type="PANTHER" id="PTHR30055">
    <property type="entry name" value="HTH-TYPE TRANSCRIPTIONAL REGULATOR RUTR"/>
    <property type="match status" value="1"/>
</dbReference>
<organism evidence="4">
    <name type="scientific">Herbiconiux sp. A18JL235</name>
    <dbReference type="NCBI Taxonomy" id="3152363"/>
    <lineage>
        <taxon>Bacteria</taxon>
        <taxon>Bacillati</taxon>
        <taxon>Actinomycetota</taxon>
        <taxon>Actinomycetes</taxon>
        <taxon>Micrococcales</taxon>
        <taxon>Microbacteriaceae</taxon>
        <taxon>Herbiconiux</taxon>
    </lineage>
</organism>
<dbReference type="GO" id="GO:0000976">
    <property type="term" value="F:transcription cis-regulatory region binding"/>
    <property type="evidence" value="ECO:0007669"/>
    <property type="project" value="TreeGrafter"/>
</dbReference>
<proteinExistence type="predicted"/>
<name>A0AB39BGZ5_9MICO</name>
<evidence type="ECO:0000256" key="2">
    <source>
        <dbReference type="PROSITE-ProRule" id="PRU00335"/>
    </source>
</evidence>
<dbReference type="InterPro" id="IPR001647">
    <property type="entry name" value="HTH_TetR"/>
</dbReference>
<sequence length="211" mass="22789">MEPLDPLALPRIPLVGPPVAERADAARNRAKLVAAARRIVEREGVAALTTDRLAAEAAVGKGTVFRRFGSRAGIFQALLDDVEREFQGRFLGGPPPLGPGAPAVERLVAFGRARLEVLSRQAPIMRAAELPPEQHYEVPARRIVELHIATLLREAGATAQTDAGVLSFQLLSVLEGALTIPEARLTDEHLARLADGWERLVRAVTRPTAEE</sequence>
<dbReference type="InterPro" id="IPR050109">
    <property type="entry name" value="HTH-type_TetR-like_transc_reg"/>
</dbReference>
<dbReference type="Pfam" id="PF00440">
    <property type="entry name" value="TetR_N"/>
    <property type="match status" value="1"/>
</dbReference>
<feature type="domain" description="HTH tetR-type" evidence="3">
    <location>
        <begin position="26"/>
        <end position="86"/>
    </location>
</feature>
<feature type="DNA-binding region" description="H-T-H motif" evidence="2">
    <location>
        <begin position="49"/>
        <end position="68"/>
    </location>
</feature>